<evidence type="ECO:0000313" key="3">
    <source>
        <dbReference type="EMBL" id="GAE94875.1"/>
    </source>
</evidence>
<keyword evidence="2" id="KW-0472">Membrane</keyword>
<feature type="transmembrane region" description="Helical" evidence="2">
    <location>
        <begin position="37"/>
        <end position="59"/>
    </location>
</feature>
<protein>
    <submittedName>
        <fullName evidence="3">Substrate-specific component BioY of biotin ECF transporter</fullName>
    </submittedName>
</protein>
<dbReference type="STRING" id="1298598.JCM21714_4074"/>
<evidence type="ECO:0000256" key="2">
    <source>
        <dbReference type="SAM" id="Phobius"/>
    </source>
</evidence>
<gene>
    <name evidence="3" type="ORF">JCM21714_4074</name>
</gene>
<feature type="transmembrane region" description="Helical" evidence="2">
    <location>
        <begin position="7"/>
        <end position="25"/>
    </location>
</feature>
<name>W4VN87_9BACI</name>
<keyword evidence="2" id="KW-1133">Transmembrane helix</keyword>
<dbReference type="Gene3D" id="1.10.1760.20">
    <property type="match status" value="1"/>
</dbReference>
<sequence length="79" mass="8616">MAMVANTVGMIITLAFGMVQLKFVADLTWTASLAAGVYPPFILVGLIKAFLASWLGIIVRRRLQKANLIKEPIVEQQAS</sequence>
<dbReference type="EMBL" id="BAVS01000033">
    <property type="protein sequence ID" value="GAE94875.1"/>
    <property type="molecule type" value="Genomic_DNA"/>
</dbReference>
<dbReference type="eggNOG" id="COG1268">
    <property type="taxonomic scope" value="Bacteria"/>
</dbReference>
<reference evidence="3 4" key="1">
    <citation type="journal article" date="2014" name="Genome Announc.">
        <title>Draft Genome Sequence of the Boron-Tolerant and Moderately Halotolerant Bacterium Gracilibacillus boraciitolerans JCM 21714T.</title>
        <authorList>
            <person name="Ahmed I."/>
            <person name="Oshima K."/>
            <person name="Suda W."/>
            <person name="Kitamura K."/>
            <person name="Iida T."/>
            <person name="Ohmori Y."/>
            <person name="Fujiwara T."/>
            <person name="Hattori M."/>
            <person name="Ohkuma M."/>
        </authorList>
    </citation>
    <scope>NUCLEOTIDE SEQUENCE [LARGE SCALE GENOMIC DNA]</scope>
    <source>
        <strain evidence="3 4">JCM 21714</strain>
    </source>
</reference>
<dbReference type="Proteomes" id="UP000019102">
    <property type="component" value="Unassembled WGS sequence"/>
</dbReference>
<dbReference type="GO" id="GO:0005886">
    <property type="term" value="C:plasma membrane"/>
    <property type="evidence" value="ECO:0007669"/>
    <property type="project" value="InterPro"/>
</dbReference>
<keyword evidence="2" id="KW-0812">Transmembrane</keyword>
<dbReference type="Pfam" id="PF02632">
    <property type="entry name" value="BioY"/>
    <property type="match status" value="1"/>
</dbReference>
<accession>W4VN87</accession>
<comment type="similarity">
    <text evidence="1">Belongs to the BioY family.</text>
</comment>
<dbReference type="GO" id="GO:0015225">
    <property type="term" value="F:biotin transmembrane transporter activity"/>
    <property type="evidence" value="ECO:0007669"/>
    <property type="project" value="InterPro"/>
</dbReference>
<organism evidence="3 4">
    <name type="scientific">Gracilibacillus boraciitolerans JCM 21714</name>
    <dbReference type="NCBI Taxonomy" id="1298598"/>
    <lineage>
        <taxon>Bacteria</taxon>
        <taxon>Bacillati</taxon>
        <taxon>Bacillota</taxon>
        <taxon>Bacilli</taxon>
        <taxon>Bacillales</taxon>
        <taxon>Bacillaceae</taxon>
        <taxon>Gracilibacillus</taxon>
    </lineage>
</organism>
<comment type="caution">
    <text evidence="3">The sequence shown here is derived from an EMBL/GenBank/DDBJ whole genome shotgun (WGS) entry which is preliminary data.</text>
</comment>
<dbReference type="InterPro" id="IPR003784">
    <property type="entry name" value="BioY"/>
</dbReference>
<proteinExistence type="inferred from homology"/>
<evidence type="ECO:0000256" key="1">
    <source>
        <dbReference type="ARBA" id="ARBA00010692"/>
    </source>
</evidence>
<dbReference type="AlphaFoldDB" id="W4VN87"/>
<evidence type="ECO:0000313" key="4">
    <source>
        <dbReference type="Proteomes" id="UP000019102"/>
    </source>
</evidence>
<keyword evidence="4" id="KW-1185">Reference proteome</keyword>